<protein>
    <recommendedName>
        <fullName evidence="8">Ecp2 effector protein domain-containing protein</fullName>
    </recommendedName>
</protein>
<dbReference type="OrthoDB" id="10011998at2759"/>
<reference evidence="5" key="1">
    <citation type="submission" date="2021-02" db="EMBL/GenBank/DDBJ databases">
        <authorList>
            <person name="Nowell W R."/>
        </authorList>
    </citation>
    <scope>NUCLEOTIDE SEQUENCE</scope>
</reference>
<feature type="chain" id="PRO_5036412114" description="Ecp2 effector protein domain-containing protein" evidence="3">
    <location>
        <begin position="23"/>
        <end position="164"/>
    </location>
</feature>
<dbReference type="Pfam" id="PF11630">
    <property type="entry name" value="Anti-LPS-SCYG"/>
    <property type="match status" value="1"/>
</dbReference>
<accession>A0A815PI05</accession>
<dbReference type="EMBL" id="CAJNOU010004652">
    <property type="protein sequence ID" value="CAF1449735.1"/>
    <property type="molecule type" value="Genomic_DNA"/>
</dbReference>
<evidence type="ECO:0000256" key="3">
    <source>
        <dbReference type="SAM" id="SignalP"/>
    </source>
</evidence>
<dbReference type="Proteomes" id="UP000663823">
    <property type="component" value="Unassembled WGS sequence"/>
</dbReference>
<evidence type="ECO:0000313" key="5">
    <source>
        <dbReference type="EMBL" id="CAF1449735.1"/>
    </source>
</evidence>
<keyword evidence="3" id="KW-0732">Signal</keyword>
<dbReference type="AlphaFoldDB" id="A0A815PI05"/>
<dbReference type="InterPro" id="IPR024509">
    <property type="entry name" value="Anti-LPS_factor/Scygonadin"/>
</dbReference>
<gene>
    <name evidence="6" type="ORF">OTI717_LOCUS2538</name>
    <name evidence="4" type="ORF">RFH988_LOCUS10614</name>
    <name evidence="5" type="ORF">SEV965_LOCUS33628</name>
</gene>
<dbReference type="InterPro" id="IPR038539">
    <property type="entry name" value="Anti-LPS_factor/Scygonadin_sf"/>
</dbReference>
<evidence type="ECO:0000313" key="7">
    <source>
        <dbReference type="Proteomes" id="UP000663889"/>
    </source>
</evidence>
<dbReference type="Proteomes" id="UP000663889">
    <property type="component" value="Unassembled WGS sequence"/>
</dbReference>
<dbReference type="Proteomes" id="UP000663882">
    <property type="component" value="Unassembled WGS sequence"/>
</dbReference>
<evidence type="ECO:0000313" key="6">
    <source>
        <dbReference type="EMBL" id="CAF3516042.1"/>
    </source>
</evidence>
<dbReference type="EMBL" id="CAJNOO010000399">
    <property type="protein sequence ID" value="CAF0932473.1"/>
    <property type="molecule type" value="Genomic_DNA"/>
</dbReference>
<comment type="caution">
    <text evidence="5">The sequence shown here is derived from an EMBL/GenBank/DDBJ whole genome shotgun (WGS) entry which is preliminary data.</text>
</comment>
<dbReference type="Gene3D" id="3.30.160.320">
    <property type="match status" value="1"/>
</dbReference>
<sequence>MLTSSTILISSLVVFLALSASADWNFGDLTKLAVPFLQQQGQKTSSNDNVPKPKFPIQACVGSVASGNYMPCIGQLAHQIWKLHNWSEDTPINICGMNCVGNIKGRLSSWKWKWDGKFRCDEKAPGIEGRDTKLSRNGAMEWAIKDFLNKAFSRGIISAKDFQC</sequence>
<organism evidence="5 7">
    <name type="scientific">Rotaria sordida</name>
    <dbReference type="NCBI Taxonomy" id="392033"/>
    <lineage>
        <taxon>Eukaryota</taxon>
        <taxon>Metazoa</taxon>
        <taxon>Spiralia</taxon>
        <taxon>Gnathifera</taxon>
        <taxon>Rotifera</taxon>
        <taxon>Eurotatoria</taxon>
        <taxon>Bdelloidea</taxon>
        <taxon>Philodinida</taxon>
        <taxon>Philodinidae</taxon>
        <taxon>Rotaria</taxon>
    </lineage>
</organism>
<evidence type="ECO:0000256" key="1">
    <source>
        <dbReference type="ARBA" id="ARBA00022529"/>
    </source>
</evidence>
<evidence type="ECO:0000313" key="4">
    <source>
        <dbReference type="EMBL" id="CAF0932473.1"/>
    </source>
</evidence>
<feature type="signal peptide" evidence="3">
    <location>
        <begin position="1"/>
        <end position="22"/>
    </location>
</feature>
<keyword evidence="2" id="KW-0044">Antibiotic</keyword>
<evidence type="ECO:0008006" key="8">
    <source>
        <dbReference type="Google" id="ProtNLM"/>
    </source>
</evidence>
<keyword evidence="1" id="KW-0929">Antimicrobial</keyword>
<evidence type="ECO:0000256" key="2">
    <source>
        <dbReference type="ARBA" id="ARBA00023022"/>
    </source>
</evidence>
<proteinExistence type="predicted"/>
<name>A0A815PI05_9BILA</name>
<dbReference type="EMBL" id="CAJOAX010000125">
    <property type="protein sequence ID" value="CAF3516042.1"/>
    <property type="molecule type" value="Genomic_DNA"/>
</dbReference>
<dbReference type="GO" id="GO:0042742">
    <property type="term" value="P:defense response to bacterium"/>
    <property type="evidence" value="ECO:0007669"/>
    <property type="project" value="UniProtKB-KW"/>
</dbReference>